<evidence type="ECO:0000256" key="6">
    <source>
        <dbReference type="SAM" id="MobiDB-lite"/>
    </source>
</evidence>
<protein>
    <submittedName>
        <fullName evidence="8">Acyl-CoA dehydrogenase domain-containing protein</fullName>
    </submittedName>
</protein>
<feature type="domain" description="Cytochrome b5 heme-binding" evidence="7">
    <location>
        <begin position="2"/>
        <end position="78"/>
    </location>
</feature>
<feature type="compositionally biased region" description="Low complexity" evidence="6">
    <location>
        <begin position="86"/>
        <end position="110"/>
    </location>
</feature>
<accession>A0A3N2PV70</accession>
<evidence type="ECO:0000256" key="2">
    <source>
        <dbReference type="ARBA" id="ARBA00009347"/>
    </source>
</evidence>
<dbReference type="InterPro" id="IPR001199">
    <property type="entry name" value="Cyt_B5-like_heme/steroid-bd"/>
</dbReference>
<dbReference type="GO" id="GO:0005737">
    <property type="term" value="C:cytoplasm"/>
    <property type="evidence" value="ECO:0007669"/>
    <property type="project" value="TreeGrafter"/>
</dbReference>
<dbReference type="OrthoDB" id="10254877at2759"/>
<dbReference type="Pfam" id="PF00441">
    <property type="entry name" value="Acyl-CoA_dh_1"/>
    <property type="match status" value="1"/>
</dbReference>
<evidence type="ECO:0000313" key="8">
    <source>
        <dbReference type="EMBL" id="ROT38389.1"/>
    </source>
</evidence>
<keyword evidence="4" id="KW-0274">FAD</keyword>
<dbReference type="InterPro" id="IPR036400">
    <property type="entry name" value="Cyt_B5-like_heme/steroid_sf"/>
</dbReference>
<dbReference type="SUPFAM" id="SSF56645">
    <property type="entry name" value="Acyl-CoA dehydrogenase NM domain-like"/>
    <property type="match status" value="1"/>
</dbReference>
<dbReference type="SUPFAM" id="SSF55856">
    <property type="entry name" value="Cytochrome b5-like heme/steroid binding domain"/>
    <property type="match status" value="1"/>
</dbReference>
<feature type="region of interest" description="Disordered" evidence="6">
    <location>
        <begin position="79"/>
        <end position="111"/>
    </location>
</feature>
<evidence type="ECO:0000259" key="7">
    <source>
        <dbReference type="PROSITE" id="PS50255"/>
    </source>
</evidence>
<dbReference type="InterPro" id="IPR013786">
    <property type="entry name" value="AcylCoA_DH/ox_N"/>
</dbReference>
<dbReference type="RefSeq" id="XP_028466195.1">
    <property type="nucleotide sequence ID" value="XM_028613161.1"/>
</dbReference>
<proteinExistence type="inferred from homology"/>
<dbReference type="InterPro" id="IPR009075">
    <property type="entry name" value="AcylCo_DH/oxidase_C"/>
</dbReference>
<dbReference type="EMBL" id="ML119055">
    <property type="protein sequence ID" value="ROT38389.1"/>
    <property type="molecule type" value="Genomic_DNA"/>
</dbReference>
<dbReference type="GeneID" id="39581639"/>
<comment type="similarity">
    <text evidence="2">Belongs to the acyl-CoA dehydrogenase family.</text>
</comment>
<name>A0A3N2PV70_SODAK</name>
<dbReference type="Pfam" id="PF00173">
    <property type="entry name" value="Cyt-b5"/>
    <property type="match status" value="1"/>
</dbReference>
<dbReference type="Gene3D" id="1.20.140.10">
    <property type="entry name" value="Butyryl-CoA Dehydrogenase, subunit A, domain 3"/>
    <property type="match status" value="1"/>
</dbReference>
<dbReference type="InterPro" id="IPR006091">
    <property type="entry name" value="Acyl-CoA_Oxase/DH_mid-dom"/>
</dbReference>
<dbReference type="SMART" id="SM01117">
    <property type="entry name" value="Cyt-b5"/>
    <property type="match status" value="1"/>
</dbReference>
<gene>
    <name evidence="8" type="ORF">SODALDRAFT_344361</name>
</gene>
<evidence type="ECO:0000256" key="5">
    <source>
        <dbReference type="ARBA" id="ARBA00023002"/>
    </source>
</evidence>
<dbReference type="PANTHER" id="PTHR48083:SF28">
    <property type="entry name" value="ACYL-COA DEHYDROGENASE FAMILY PROTEIN (AFU_ORTHOLOGUE AFUA_6G10880)-RELATED"/>
    <property type="match status" value="1"/>
</dbReference>
<evidence type="ECO:0000256" key="1">
    <source>
        <dbReference type="ARBA" id="ARBA00001974"/>
    </source>
</evidence>
<evidence type="ECO:0000313" key="9">
    <source>
        <dbReference type="Proteomes" id="UP000272025"/>
    </source>
</evidence>
<dbReference type="Gene3D" id="2.40.110.10">
    <property type="entry name" value="Butyryl-CoA Dehydrogenase, subunit A, domain 2"/>
    <property type="match status" value="1"/>
</dbReference>
<dbReference type="InterPro" id="IPR036250">
    <property type="entry name" value="AcylCo_DH-like_C"/>
</dbReference>
<dbReference type="AlphaFoldDB" id="A0A3N2PV70"/>
<evidence type="ECO:0000256" key="4">
    <source>
        <dbReference type="ARBA" id="ARBA00022827"/>
    </source>
</evidence>
<dbReference type="InterPro" id="IPR050741">
    <property type="entry name" value="Acyl-CoA_dehydrogenase"/>
</dbReference>
<evidence type="ECO:0000256" key="3">
    <source>
        <dbReference type="ARBA" id="ARBA00022630"/>
    </source>
</evidence>
<dbReference type="Proteomes" id="UP000272025">
    <property type="component" value="Unassembled WGS sequence"/>
</dbReference>
<keyword evidence="9" id="KW-1185">Reference proteome</keyword>
<dbReference type="GO" id="GO:0033539">
    <property type="term" value="P:fatty acid beta-oxidation using acyl-CoA dehydrogenase"/>
    <property type="evidence" value="ECO:0007669"/>
    <property type="project" value="TreeGrafter"/>
</dbReference>
<dbReference type="Pfam" id="PF02770">
    <property type="entry name" value="Acyl-CoA_dh_M"/>
    <property type="match status" value="1"/>
</dbReference>
<organism evidence="8 9">
    <name type="scientific">Sodiomyces alkalinus (strain CBS 110278 / VKM F-3762 / F11)</name>
    <name type="common">Alkaliphilic filamentous fungus</name>
    <dbReference type="NCBI Taxonomy" id="1314773"/>
    <lineage>
        <taxon>Eukaryota</taxon>
        <taxon>Fungi</taxon>
        <taxon>Dikarya</taxon>
        <taxon>Ascomycota</taxon>
        <taxon>Pezizomycotina</taxon>
        <taxon>Sordariomycetes</taxon>
        <taxon>Hypocreomycetidae</taxon>
        <taxon>Glomerellales</taxon>
        <taxon>Plectosphaerellaceae</taxon>
        <taxon>Sodiomyces</taxon>
    </lineage>
</organism>
<comment type="cofactor">
    <cofactor evidence="1">
        <name>FAD</name>
        <dbReference type="ChEBI" id="CHEBI:57692"/>
    </cofactor>
</comment>
<dbReference type="SUPFAM" id="SSF47203">
    <property type="entry name" value="Acyl-CoA dehydrogenase C-terminal domain-like"/>
    <property type="match status" value="1"/>
</dbReference>
<dbReference type="Gene3D" id="1.10.540.10">
    <property type="entry name" value="Acyl-CoA dehydrogenase/oxidase, N-terminal domain"/>
    <property type="match status" value="1"/>
</dbReference>
<sequence>MSKVFTVGDVASHNKSDNLYIIIDGDVYDLTKFQDDHPGGKKILQRVAGKDASKQFWKYHNEGVLKKYKAKLQVGSLDTKPKAAEPEPTAAAPVPTKAAAPKAASTVAATQESEPLEPFGSLIPFADPSWYQAHHSPYYNETHAALRAEVRAWMEEEVEPYVTEWDEAKEVPAKIYKQMGERGYLAGLLGIDYPTQYTNNTVASVAPEKWDLFHELLLTDELSRSASGGFVWNVIGGFGIGCPPLVKFGKKELVDRILPGILAGDKRICLAITEPDAGSDVANLTCEAKLSEDGKHFIVNGEKKWITNGIWADYFTTAVRTGGPGMNGVSLLLIERDMPGVSTRRMDCQGVWSSGTTYITYEDVKVPVENLFGKKNQGFRAIMTNFNHERIGIIIQCLRFSRICYSESVSYASKRRTFGKKLIEHPVIRLKLAHMARQIEASYNWLENIIYQCQKMGETEAMLKLGGAIASLKAQATVTFEFCAREASQIFGGLSYSRGGQGGKVERLYRDVRAYAIPGGSEEIMLDLSIRQSMRVHKALGMKL</sequence>
<dbReference type="PROSITE" id="PS50255">
    <property type="entry name" value="CYTOCHROME_B5_2"/>
    <property type="match status" value="1"/>
</dbReference>
<dbReference type="GO" id="GO:0050660">
    <property type="term" value="F:flavin adenine dinucleotide binding"/>
    <property type="evidence" value="ECO:0007669"/>
    <property type="project" value="InterPro"/>
</dbReference>
<dbReference type="PANTHER" id="PTHR48083">
    <property type="entry name" value="MEDIUM-CHAIN SPECIFIC ACYL-COA DEHYDROGENASE, MITOCHONDRIAL-RELATED"/>
    <property type="match status" value="1"/>
</dbReference>
<dbReference type="PRINTS" id="PR00363">
    <property type="entry name" value="CYTOCHROMEB5"/>
</dbReference>
<dbReference type="STRING" id="1314773.A0A3N2PV70"/>
<dbReference type="InterPro" id="IPR037069">
    <property type="entry name" value="AcylCoA_DH/ox_N_sf"/>
</dbReference>
<dbReference type="InterPro" id="IPR046373">
    <property type="entry name" value="Acyl-CoA_Oxase/DH_mid-dom_sf"/>
</dbReference>
<dbReference type="InterPro" id="IPR009100">
    <property type="entry name" value="AcylCoA_DH/oxidase_NM_dom_sf"/>
</dbReference>
<keyword evidence="5" id="KW-0560">Oxidoreductase</keyword>
<dbReference type="Pfam" id="PF02771">
    <property type="entry name" value="Acyl-CoA_dh_N"/>
    <property type="match status" value="1"/>
</dbReference>
<dbReference type="GO" id="GO:0003995">
    <property type="term" value="F:acyl-CoA dehydrogenase activity"/>
    <property type="evidence" value="ECO:0007669"/>
    <property type="project" value="TreeGrafter"/>
</dbReference>
<dbReference type="Gene3D" id="3.10.120.10">
    <property type="entry name" value="Cytochrome b5-like heme/steroid binding domain"/>
    <property type="match status" value="1"/>
</dbReference>
<reference evidence="8 9" key="1">
    <citation type="journal article" date="2018" name="Mol. Ecol.">
        <title>The obligate alkalophilic soda-lake fungus Sodiomyces alkalinus has shifted to a protein diet.</title>
        <authorList>
            <person name="Grum-Grzhimaylo A.A."/>
            <person name="Falkoski D.L."/>
            <person name="van den Heuvel J."/>
            <person name="Valero-Jimenez C.A."/>
            <person name="Min B."/>
            <person name="Choi I.G."/>
            <person name="Lipzen A."/>
            <person name="Daum C.G."/>
            <person name="Aanen D.K."/>
            <person name="Tsang A."/>
            <person name="Henrissat B."/>
            <person name="Bilanenko E.N."/>
            <person name="de Vries R.P."/>
            <person name="van Kan J.A.L."/>
            <person name="Grigoriev I.V."/>
            <person name="Debets A.J.M."/>
        </authorList>
    </citation>
    <scope>NUCLEOTIDE SEQUENCE [LARGE SCALE GENOMIC DNA]</scope>
    <source>
        <strain evidence="8 9">F11</strain>
    </source>
</reference>
<keyword evidence="3" id="KW-0285">Flavoprotein</keyword>